<dbReference type="OrthoDB" id="5242249at2"/>
<dbReference type="InterPro" id="IPR050171">
    <property type="entry name" value="MFS_Transporters"/>
</dbReference>
<dbReference type="Pfam" id="PF07690">
    <property type="entry name" value="MFS_1"/>
    <property type="match status" value="1"/>
</dbReference>
<accession>A0A1G4XWN2</accession>
<organism evidence="9 10">
    <name type="scientific">Klenkia marina</name>
    <dbReference type="NCBI Taxonomy" id="1960309"/>
    <lineage>
        <taxon>Bacteria</taxon>
        <taxon>Bacillati</taxon>
        <taxon>Actinomycetota</taxon>
        <taxon>Actinomycetes</taxon>
        <taxon>Geodermatophilales</taxon>
        <taxon>Geodermatophilaceae</taxon>
        <taxon>Klenkia</taxon>
    </lineage>
</organism>
<reference evidence="10" key="1">
    <citation type="submission" date="2016-10" db="EMBL/GenBank/DDBJ databases">
        <authorList>
            <person name="Varghese N."/>
            <person name="Submissions S."/>
        </authorList>
    </citation>
    <scope>NUCLEOTIDE SEQUENCE [LARGE SCALE GENOMIC DNA]</scope>
    <source>
        <strain evidence="10">DSM 45722</strain>
    </source>
</reference>
<protein>
    <submittedName>
        <fullName evidence="9">Predicted arabinose efflux permease, MFS family</fullName>
    </submittedName>
</protein>
<feature type="transmembrane region" description="Helical" evidence="7">
    <location>
        <begin position="81"/>
        <end position="99"/>
    </location>
</feature>
<feature type="transmembrane region" description="Helical" evidence="7">
    <location>
        <begin position="281"/>
        <end position="304"/>
    </location>
</feature>
<feature type="transmembrane region" description="Helical" evidence="7">
    <location>
        <begin position="310"/>
        <end position="334"/>
    </location>
</feature>
<evidence type="ECO:0000256" key="3">
    <source>
        <dbReference type="ARBA" id="ARBA00022475"/>
    </source>
</evidence>
<evidence type="ECO:0000259" key="8">
    <source>
        <dbReference type="PROSITE" id="PS50850"/>
    </source>
</evidence>
<evidence type="ECO:0000256" key="5">
    <source>
        <dbReference type="ARBA" id="ARBA00022989"/>
    </source>
</evidence>
<evidence type="ECO:0000256" key="2">
    <source>
        <dbReference type="ARBA" id="ARBA00022448"/>
    </source>
</evidence>
<keyword evidence="4 7" id="KW-0812">Transmembrane</keyword>
<dbReference type="PANTHER" id="PTHR23517:SF3">
    <property type="entry name" value="INTEGRAL MEMBRANE TRANSPORT PROTEIN"/>
    <property type="match status" value="1"/>
</dbReference>
<feature type="transmembrane region" description="Helical" evidence="7">
    <location>
        <begin position="375"/>
        <end position="394"/>
    </location>
</feature>
<feature type="transmembrane region" description="Helical" evidence="7">
    <location>
        <begin position="346"/>
        <end position="369"/>
    </location>
</feature>
<dbReference type="EMBL" id="FMUH01000002">
    <property type="protein sequence ID" value="SCX45530.1"/>
    <property type="molecule type" value="Genomic_DNA"/>
</dbReference>
<feature type="transmembrane region" description="Helical" evidence="7">
    <location>
        <begin position="105"/>
        <end position="129"/>
    </location>
</feature>
<evidence type="ECO:0000313" key="10">
    <source>
        <dbReference type="Proteomes" id="UP000198981"/>
    </source>
</evidence>
<feature type="transmembrane region" description="Helical" evidence="7">
    <location>
        <begin position="178"/>
        <end position="198"/>
    </location>
</feature>
<keyword evidence="5 7" id="KW-1133">Transmembrane helix</keyword>
<dbReference type="InterPro" id="IPR036259">
    <property type="entry name" value="MFS_trans_sf"/>
</dbReference>
<evidence type="ECO:0000256" key="6">
    <source>
        <dbReference type="ARBA" id="ARBA00023136"/>
    </source>
</evidence>
<dbReference type="Proteomes" id="UP000198981">
    <property type="component" value="Unassembled WGS sequence"/>
</dbReference>
<dbReference type="InterPro" id="IPR020846">
    <property type="entry name" value="MFS_dom"/>
</dbReference>
<proteinExistence type="predicted"/>
<name>A0A1G4XWN2_9ACTN</name>
<feature type="transmembrane region" description="Helical" evidence="7">
    <location>
        <begin position="255"/>
        <end position="274"/>
    </location>
</feature>
<dbReference type="PROSITE" id="PS50850">
    <property type="entry name" value="MFS"/>
    <property type="match status" value="1"/>
</dbReference>
<sequence length="424" mass="42341">MPAGAYGSPVDPIRQRRRLLVALFATAVSTQSPSPLLLRYTDALDLGALVLTLFFAAYAVGLVPSLLLAGPLSDRDGRRRVVVGGVVAALACTLVLIAADAGGVAFLVAGRVAQGLASGAVFTVGTVWLRELSGGDDDGAPGRVRRAAAVASAAMAAGFAVGPLVAGLLVQWGPAPELVSLLPSAVLLLVGLLGLRGVPETMTDRRPGRLALGVPPVARRAFWAYLLPVGLTVYTYAVLSLTVFPLLVAGAGFDAVFALVGASALLVQGSAALVTPLAAKLGPAVSGPLAAVLAACGCGLGYLAVQPGGWPWVLPACLLIGLGEGLGMTSGVAVCDRVAPPDRRGALLSAFYLPVYAGFVVPTVLALVSGDALRGGVPILVLGAGGLLLGLVLAGPGRAALRAAGATTAVPPVPPRVVEAAPEL</sequence>
<dbReference type="Gene3D" id="1.20.1250.20">
    <property type="entry name" value="MFS general substrate transporter like domains"/>
    <property type="match status" value="1"/>
</dbReference>
<dbReference type="STRING" id="1960309.SAMN03159343_1608"/>
<comment type="subcellular location">
    <subcellularLocation>
        <location evidence="1">Cell membrane</location>
        <topology evidence="1">Multi-pass membrane protein</topology>
    </subcellularLocation>
</comment>
<feature type="domain" description="Major facilitator superfamily (MFS) profile" evidence="8">
    <location>
        <begin position="1"/>
        <end position="424"/>
    </location>
</feature>
<dbReference type="SUPFAM" id="SSF103473">
    <property type="entry name" value="MFS general substrate transporter"/>
    <property type="match status" value="1"/>
</dbReference>
<feature type="transmembrane region" description="Helical" evidence="7">
    <location>
        <begin position="150"/>
        <end position="172"/>
    </location>
</feature>
<evidence type="ECO:0000256" key="1">
    <source>
        <dbReference type="ARBA" id="ARBA00004651"/>
    </source>
</evidence>
<gene>
    <name evidence="9" type="ORF">SAMN03159343_1608</name>
</gene>
<feature type="transmembrane region" description="Helical" evidence="7">
    <location>
        <begin position="222"/>
        <end position="249"/>
    </location>
</feature>
<evidence type="ECO:0000256" key="4">
    <source>
        <dbReference type="ARBA" id="ARBA00022692"/>
    </source>
</evidence>
<dbReference type="InterPro" id="IPR011701">
    <property type="entry name" value="MFS"/>
</dbReference>
<dbReference type="GO" id="GO:0022857">
    <property type="term" value="F:transmembrane transporter activity"/>
    <property type="evidence" value="ECO:0007669"/>
    <property type="project" value="InterPro"/>
</dbReference>
<keyword evidence="6 7" id="KW-0472">Membrane</keyword>
<evidence type="ECO:0000313" key="9">
    <source>
        <dbReference type="EMBL" id="SCX45530.1"/>
    </source>
</evidence>
<keyword evidence="10" id="KW-1185">Reference proteome</keyword>
<keyword evidence="2" id="KW-0813">Transport</keyword>
<evidence type="ECO:0000256" key="7">
    <source>
        <dbReference type="SAM" id="Phobius"/>
    </source>
</evidence>
<keyword evidence="3" id="KW-1003">Cell membrane</keyword>
<feature type="transmembrane region" description="Helical" evidence="7">
    <location>
        <begin position="46"/>
        <end position="69"/>
    </location>
</feature>
<dbReference type="GO" id="GO:0005886">
    <property type="term" value="C:plasma membrane"/>
    <property type="evidence" value="ECO:0007669"/>
    <property type="project" value="UniProtKB-SubCell"/>
</dbReference>
<dbReference type="PANTHER" id="PTHR23517">
    <property type="entry name" value="RESISTANCE PROTEIN MDTM, PUTATIVE-RELATED-RELATED"/>
    <property type="match status" value="1"/>
</dbReference>
<dbReference type="AlphaFoldDB" id="A0A1G4XWN2"/>